<organism evidence="7 8">
    <name type="scientific">Scopulibacillus cellulosilyticus</name>
    <dbReference type="NCBI Taxonomy" id="2665665"/>
    <lineage>
        <taxon>Bacteria</taxon>
        <taxon>Bacillati</taxon>
        <taxon>Bacillota</taxon>
        <taxon>Bacilli</taxon>
        <taxon>Bacillales</taxon>
        <taxon>Sporolactobacillaceae</taxon>
        <taxon>Scopulibacillus</taxon>
    </lineage>
</organism>
<dbReference type="Gene3D" id="1.10.10.60">
    <property type="entry name" value="Homeodomain-like"/>
    <property type="match status" value="1"/>
</dbReference>
<dbReference type="PROSITE" id="PS50045">
    <property type="entry name" value="SIGMA54_INTERACT_4"/>
    <property type="match status" value="1"/>
</dbReference>
<evidence type="ECO:0000256" key="5">
    <source>
        <dbReference type="ARBA" id="ARBA00023163"/>
    </source>
</evidence>
<dbReference type="Pfam" id="PF02954">
    <property type="entry name" value="HTH_8"/>
    <property type="match status" value="1"/>
</dbReference>
<dbReference type="InterPro" id="IPR002197">
    <property type="entry name" value="HTH_Fis"/>
</dbReference>
<dbReference type="InterPro" id="IPR002078">
    <property type="entry name" value="Sigma_54_int"/>
</dbReference>
<proteinExistence type="predicted"/>
<dbReference type="EMBL" id="JBHTCO010000005">
    <property type="protein sequence ID" value="MFC7392855.1"/>
    <property type="molecule type" value="Genomic_DNA"/>
</dbReference>
<evidence type="ECO:0000256" key="1">
    <source>
        <dbReference type="ARBA" id="ARBA00022741"/>
    </source>
</evidence>
<dbReference type="InterPro" id="IPR025944">
    <property type="entry name" value="Sigma_54_int_dom_CS"/>
</dbReference>
<dbReference type="SMART" id="SM00382">
    <property type="entry name" value="AAA"/>
    <property type="match status" value="1"/>
</dbReference>
<dbReference type="Pfam" id="PF00989">
    <property type="entry name" value="PAS"/>
    <property type="match status" value="1"/>
</dbReference>
<dbReference type="InterPro" id="IPR025943">
    <property type="entry name" value="Sigma_54_int_dom_ATP-bd_2"/>
</dbReference>
<evidence type="ECO:0000256" key="2">
    <source>
        <dbReference type="ARBA" id="ARBA00022840"/>
    </source>
</evidence>
<dbReference type="InterPro" id="IPR025662">
    <property type="entry name" value="Sigma_54_int_dom_ATP-bd_1"/>
</dbReference>
<dbReference type="PANTHER" id="PTHR32071:SF74">
    <property type="entry name" value="TRANSCRIPTIONAL ACTIVATOR ROCR"/>
    <property type="match status" value="1"/>
</dbReference>
<keyword evidence="1" id="KW-0547">Nucleotide-binding</keyword>
<dbReference type="NCBIfam" id="TIGR00229">
    <property type="entry name" value="sensory_box"/>
    <property type="match status" value="1"/>
</dbReference>
<dbReference type="SMART" id="SM00091">
    <property type="entry name" value="PAS"/>
    <property type="match status" value="2"/>
</dbReference>
<protein>
    <submittedName>
        <fullName evidence="7">Sigma 54-interacting transcriptional regulator</fullName>
    </submittedName>
</protein>
<evidence type="ECO:0000259" key="6">
    <source>
        <dbReference type="PROSITE" id="PS50045"/>
    </source>
</evidence>
<dbReference type="InterPro" id="IPR058031">
    <property type="entry name" value="AAA_lid_NorR"/>
</dbReference>
<dbReference type="PANTHER" id="PTHR32071">
    <property type="entry name" value="TRANSCRIPTIONAL REGULATORY PROTEIN"/>
    <property type="match status" value="1"/>
</dbReference>
<dbReference type="Pfam" id="PF08448">
    <property type="entry name" value="PAS_4"/>
    <property type="match status" value="1"/>
</dbReference>
<evidence type="ECO:0000313" key="8">
    <source>
        <dbReference type="Proteomes" id="UP001596505"/>
    </source>
</evidence>
<gene>
    <name evidence="7" type="ORF">ACFQRG_07620</name>
</gene>
<dbReference type="PROSITE" id="PS00688">
    <property type="entry name" value="SIGMA54_INTERACT_3"/>
    <property type="match status" value="1"/>
</dbReference>
<dbReference type="InterPro" id="IPR013767">
    <property type="entry name" value="PAS_fold"/>
</dbReference>
<dbReference type="Pfam" id="PF25601">
    <property type="entry name" value="AAA_lid_14"/>
    <property type="match status" value="1"/>
</dbReference>
<dbReference type="Proteomes" id="UP001596505">
    <property type="component" value="Unassembled WGS sequence"/>
</dbReference>
<dbReference type="InterPro" id="IPR009057">
    <property type="entry name" value="Homeodomain-like_sf"/>
</dbReference>
<dbReference type="InterPro" id="IPR035965">
    <property type="entry name" value="PAS-like_dom_sf"/>
</dbReference>
<dbReference type="InterPro" id="IPR003593">
    <property type="entry name" value="AAA+_ATPase"/>
</dbReference>
<sequence length="589" mass="67376">MENIPLQQIWNTVFDGMILINSDGAILEINRSAMRLFSLSANHAENTSIFELIPIEFKKYFTHNNNEHKTGIPLSFGTEEFILSITPVCNNFLLIIKSMTKLQQLKFELHKMKESKYLFDLILDKLDEGVCAIDSEGRVIFYNKKMGDFDLLEPDAVKSKRLYEAFPNFNEYSSKLLKSLQLSKTLNHRETHFNSSGKAITSLSQTYPLSVGNKKMGAVEILKDITEQKNLLETIQKLQKKDEPIHIENKQSINNHTRFKFNDIIFNGRKMRQTVEQARRASYSSSNILLIGETGTGKELFAQSIHNESSRQSYPFVGQNCAALPENLLESLLFGTSVGSFTGAVEREGFFEQAHKGTLLLDEINSMGLNLQAKLLRCIQEKRVSRLGSKKIIDTDVRIIATINEDPYEAIKNGRLREDLYYRLSVVNLEIPPLRNRKEDIPALVNFFIKKHAKVLNIEVKGIDEEVLDLFVNYSWPGNVRQLEHAIEGCLNLIYDEKLITFDHLSSAFQKQMIEENITKSTKHLTDFPLSYNGTLEEQKEQLERSLIEDALNKSGGNVSKASESLGISRQNLNYKLKKYHLSKVPFYK</sequence>
<keyword evidence="8" id="KW-1185">Reference proteome</keyword>
<dbReference type="InterPro" id="IPR000014">
    <property type="entry name" value="PAS"/>
</dbReference>
<name>A0ABW2PX29_9BACL</name>
<dbReference type="PRINTS" id="PR01590">
    <property type="entry name" value="HTHFIS"/>
</dbReference>
<dbReference type="Gene3D" id="3.40.50.300">
    <property type="entry name" value="P-loop containing nucleotide triphosphate hydrolases"/>
    <property type="match status" value="1"/>
</dbReference>
<dbReference type="SUPFAM" id="SSF46689">
    <property type="entry name" value="Homeodomain-like"/>
    <property type="match status" value="1"/>
</dbReference>
<dbReference type="Gene3D" id="1.10.8.60">
    <property type="match status" value="1"/>
</dbReference>
<dbReference type="Pfam" id="PF00158">
    <property type="entry name" value="Sigma54_activat"/>
    <property type="match status" value="1"/>
</dbReference>
<evidence type="ECO:0000256" key="4">
    <source>
        <dbReference type="ARBA" id="ARBA00023125"/>
    </source>
</evidence>
<dbReference type="PROSITE" id="PS00676">
    <property type="entry name" value="SIGMA54_INTERACT_2"/>
    <property type="match status" value="1"/>
</dbReference>
<dbReference type="InterPro" id="IPR027417">
    <property type="entry name" value="P-loop_NTPase"/>
</dbReference>
<keyword evidence="4" id="KW-0238">DNA-binding</keyword>
<keyword evidence="5" id="KW-0804">Transcription</keyword>
<dbReference type="SUPFAM" id="SSF55785">
    <property type="entry name" value="PYP-like sensor domain (PAS domain)"/>
    <property type="match status" value="2"/>
</dbReference>
<feature type="domain" description="Sigma-54 factor interaction" evidence="6">
    <location>
        <begin position="264"/>
        <end position="492"/>
    </location>
</feature>
<dbReference type="InterPro" id="IPR013656">
    <property type="entry name" value="PAS_4"/>
</dbReference>
<dbReference type="RefSeq" id="WP_380965263.1">
    <property type="nucleotide sequence ID" value="NZ_JBHTCO010000005.1"/>
</dbReference>
<dbReference type="CDD" id="cd00130">
    <property type="entry name" value="PAS"/>
    <property type="match status" value="1"/>
</dbReference>
<dbReference type="Gene3D" id="3.30.450.20">
    <property type="entry name" value="PAS domain"/>
    <property type="match status" value="2"/>
</dbReference>
<keyword evidence="3" id="KW-0805">Transcription regulation</keyword>
<accession>A0ABW2PX29</accession>
<dbReference type="CDD" id="cd00009">
    <property type="entry name" value="AAA"/>
    <property type="match status" value="1"/>
</dbReference>
<evidence type="ECO:0000313" key="7">
    <source>
        <dbReference type="EMBL" id="MFC7392855.1"/>
    </source>
</evidence>
<keyword evidence="2" id="KW-0067">ATP-binding</keyword>
<dbReference type="SUPFAM" id="SSF52540">
    <property type="entry name" value="P-loop containing nucleoside triphosphate hydrolases"/>
    <property type="match status" value="1"/>
</dbReference>
<dbReference type="PROSITE" id="PS00675">
    <property type="entry name" value="SIGMA54_INTERACT_1"/>
    <property type="match status" value="1"/>
</dbReference>
<evidence type="ECO:0000256" key="3">
    <source>
        <dbReference type="ARBA" id="ARBA00023015"/>
    </source>
</evidence>
<comment type="caution">
    <text evidence="7">The sequence shown here is derived from an EMBL/GenBank/DDBJ whole genome shotgun (WGS) entry which is preliminary data.</text>
</comment>
<reference evidence="8" key="1">
    <citation type="journal article" date="2019" name="Int. J. Syst. Evol. Microbiol.">
        <title>The Global Catalogue of Microorganisms (GCM) 10K type strain sequencing project: providing services to taxonomists for standard genome sequencing and annotation.</title>
        <authorList>
            <consortium name="The Broad Institute Genomics Platform"/>
            <consortium name="The Broad Institute Genome Sequencing Center for Infectious Disease"/>
            <person name="Wu L."/>
            <person name="Ma J."/>
        </authorList>
    </citation>
    <scope>NUCLEOTIDE SEQUENCE [LARGE SCALE GENOMIC DNA]</scope>
    <source>
        <strain evidence="8">CGMCC 1.16305</strain>
    </source>
</reference>